<reference evidence="3" key="1">
    <citation type="submission" date="2012-07" db="EMBL/GenBank/DDBJ databases">
        <title>Genome of the Chinese tree shrew, a rising model animal genetically related to primates.</title>
        <authorList>
            <person name="Zhang G."/>
            <person name="Fan Y."/>
            <person name="Yao Y."/>
            <person name="Huang Z."/>
        </authorList>
    </citation>
    <scope>NUCLEOTIDE SEQUENCE [LARGE SCALE GENOMIC DNA]</scope>
</reference>
<dbReference type="InterPro" id="IPR027031">
    <property type="entry name" value="Gly-tRNA_synthase/POLG2"/>
</dbReference>
<gene>
    <name evidence="2" type="ORF">TREES_T100002826</name>
</gene>
<keyword evidence="3" id="KW-1185">Reference proteome</keyword>
<feature type="region of interest" description="Disordered" evidence="1">
    <location>
        <begin position="27"/>
        <end position="62"/>
    </location>
</feature>
<dbReference type="AlphaFoldDB" id="L9KYE9"/>
<proteinExistence type="predicted"/>
<dbReference type="InParanoid" id="L9KYE9"/>
<dbReference type="GO" id="GO:0005739">
    <property type="term" value="C:mitochondrion"/>
    <property type="evidence" value="ECO:0007669"/>
    <property type="project" value="TreeGrafter"/>
</dbReference>
<sequence>MRCSAAVRACRQVCRCLSSGFGGRVDGGQPELLRESSSSPGEPLRANAELPPGSEQTGAPEYGEGGEALLEICQRRHFLGGTKRPLSRGSLLSGCHNGFGPLGIELRKNLAAEWWSSVVVFREQVFPVDALHHEPSPSPPGGSAFRLVSAETLREILQDKELSKEQLITFLENLLKTSGKLRENLLHGALGHYVHCLDLVNKRLPYGLAQIGVCFHPVSDTKQIAHGVKSMWAL</sequence>
<organism evidence="2 3">
    <name type="scientific">Tupaia chinensis</name>
    <name type="common">Chinese tree shrew</name>
    <name type="synonym">Tupaia belangeri chinensis</name>
    <dbReference type="NCBI Taxonomy" id="246437"/>
    <lineage>
        <taxon>Eukaryota</taxon>
        <taxon>Metazoa</taxon>
        <taxon>Chordata</taxon>
        <taxon>Craniata</taxon>
        <taxon>Vertebrata</taxon>
        <taxon>Euteleostomi</taxon>
        <taxon>Mammalia</taxon>
        <taxon>Eutheria</taxon>
        <taxon>Euarchontoglires</taxon>
        <taxon>Scandentia</taxon>
        <taxon>Tupaiidae</taxon>
        <taxon>Tupaia</taxon>
    </lineage>
</organism>
<name>L9KYE9_TUPCH</name>
<dbReference type="PANTHER" id="PTHR10745">
    <property type="entry name" value="GLYCYL-TRNA SYNTHETASE/DNA POLYMERASE SUBUNIT GAMMA-2"/>
    <property type="match status" value="1"/>
</dbReference>
<evidence type="ECO:0000313" key="2">
    <source>
        <dbReference type="EMBL" id="ELW67489.1"/>
    </source>
</evidence>
<dbReference type="Proteomes" id="UP000011518">
    <property type="component" value="Unassembled WGS sequence"/>
</dbReference>
<evidence type="ECO:0000313" key="3">
    <source>
        <dbReference type="Proteomes" id="UP000011518"/>
    </source>
</evidence>
<dbReference type="GO" id="GO:0006264">
    <property type="term" value="P:mitochondrial DNA replication"/>
    <property type="evidence" value="ECO:0007669"/>
    <property type="project" value="TreeGrafter"/>
</dbReference>
<evidence type="ECO:0000256" key="1">
    <source>
        <dbReference type="SAM" id="MobiDB-lite"/>
    </source>
</evidence>
<accession>L9KYE9</accession>
<dbReference type="PANTHER" id="PTHR10745:SF8">
    <property type="entry name" value="DNA POLYMERASE SUBUNIT GAMMA-2, MITOCHONDRIAL"/>
    <property type="match status" value="1"/>
</dbReference>
<reference evidence="3" key="2">
    <citation type="journal article" date="2013" name="Nat. Commun.">
        <title>Genome of the Chinese tree shrew.</title>
        <authorList>
            <person name="Fan Y."/>
            <person name="Huang Z.Y."/>
            <person name="Cao C.C."/>
            <person name="Chen C.S."/>
            <person name="Chen Y.X."/>
            <person name="Fan D.D."/>
            <person name="He J."/>
            <person name="Hou H.L."/>
            <person name="Hu L."/>
            <person name="Hu X.T."/>
            <person name="Jiang X.T."/>
            <person name="Lai R."/>
            <person name="Lang Y.S."/>
            <person name="Liang B."/>
            <person name="Liao S.G."/>
            <person name="Mu D."/>
            <person name="Ma Y.Y."/>
            <person name="Niu Y.Y."/>
            <person name="Sun X.Q."/>
            <person name="Xia J.Q."/>
            <person name="Xiao J."/>
            <person name="Xiong Z.Q."/>
            <person name="Xu L."/>
            <person name="Yang L."/>
            <person name="Zhang Y."/>
            <person name="Zhao W."/>
            <person name="Zhao X.D."/>
            <person name="Zheng Y.T."/>
            <person name="Zhou J.M."/>
            <person name="Zhu Y.B."/>
            <person name="Zhang G.J."/>
            <person name="Wang J."/>
            <person name="Yao Y.G."/>
        </authorList>
    </citation>
    <scope>NUCLEOTIDE SEQUENCE [LARGE SCALE GENOMIC DNA]</scope>
</reference>
<protein>
    <submittedName>
        <fullName evidence="2">DNA polymerase subunit gamma-2, mitochondrial</fullName>
    </submittedName>
</protein>
<dbReference type="SUPFAM" id="SSF55681">
    <property type="entry name" value="Class II aaRS and biotin synthetases"/>
    <property type="match status" value="1"/>
</dbReference>
<dbReference type="eggNOG" id="KOG2298">
    <property type="taxonomic scope" value="Eukaryota"/>
</dbReference>
<dbReference type="InterPro" id="IPR045864">
    <property type="entry name" value="aa-tRNA-synth_II/BPL/LPL"/>
</dbReference>
<dbReference type="STRING" id="246437.L9KYE9"/>
<dbReference type="Gene3D" id="3.30.930.10">
    <property type="entry name" value="Bira Bifunctional Protein, Domain 2"/>
    <property type="match status" value="1"/>
</dbReference>
<dbReference type="EMBL" id="KB320609">
    <property type="protein sequence ID" value="ELW67489.1"/>
    <property type="molecule type" value="Genomic_DNA"/>
</dbReference>